<dbReference type="PANTHER" id="PTHR30373:SF2">
    <property type="entry name" value="UPF0603 PROTEIN YGCG"/>
    <property type="match status" value="1"/>
</dbReference>
<proteinExistence type="predicted"/>
<dbReference type="Gene3D" id="3.10.310.50">
    <property type="match status" value="1"/>
</dbReference>
<evidence type="ECO:0000259" key="3">
    <source>
        <dbReference type="Pfam" id="PF04536"/>
    </source>
</evidence>
<dbReference type="Proteomes" id="UP001259572">
    <property type="component" value="Unassembled WGS sequence"/>
</dbReference>
<feature type="signal peptide" evidence="2">
    <location>
        <begin position="1"/>
        <end position="17"/>
    </location>
</feature>
<dbReference type="Pfam" id="PF04536">
    <property type="entry name" value="TPM_phosphatase"/>
    <property type="match status" value="1"/>
</dbReference>
<sequence length="262" mass="27067">MALLFLLALAVPVVASAQTFPALTGRVVDNADLLPPADEAALAGKLEALEENSGRQFVVATVPDLQGRTIEDYGYRLGRTWGIGRKGEDDGTILLVAVKERKIRIETGYGIRPVLTDAVSSVIIRNSITPAFKKGDFARGIQAGADQIITMLQLPQAEGEARARAIGEQEQANRREDGGSIFPLIFWGAVLLFIVIPMIGSRAGRGRRYRRGGAPIILWGPGTGGSWGSGGSGGGFGGGWGGGGGFSGGGGSFGGGGASGGW</sequence>
<evidence type="ECO:0000313" key="4">
    <source>
        <dbReference type="EMBL" id="MDT9600982.1"/>
    </source>
</evidence>
<dbReference type="InterPro" id="IPR007621">
    <property type="entry name" value="TPM_dom"/>
</dbReference>
<keyword evidence="2" id="KW-0732">Signal</keyword>
<feature type="domain" description="TPM" evidence="3">
    <location>
        <begin position="27"/>
        <end position="150"/>
    </location>
</feature>
<protein>
    <submittedName>
        <fullName evidence="4">TPM domain-containing protein</fullName>
    </submittedName>
</protein>
<dbReference type="EMBL" id="JAVUPU010000015">
    <property type="protein sequence ID" value="MDT9600982.1"/>
    <property type="molecule type" value="Genomic_DNA"/>
</dbReference>
<organism evidence="4 5">
    <name type="scientific">Sphingosinicella rhizophila</name>
    <dbReference type="NCBI Taxonomy" id="3050082"/>
    <lineage>
        <taxon>Bacteria</taxon>
        <taxon>Pseudomonadati</taxon>
        <taxon>Pseudomonadota</taxon>
        <taxon>Alphaproteobacteria</taxon>
        <taxon>Sphingomonadales</taxon>
        <taxon>Sphingosinicellaceae</taxon>
        <taxon>Sphingosinicella</taxon>
    </lineage>
</organism>
<dbReference type="PANTHER" id="PTHR30373">
    <property type="entry name" value="UPF0603 PROTEIN YGCG"/>
    <property type="match status" value="1"/>
</dbReference>
<keyword evidence="5" id="KW-1185">Reference proteome</keyword>
<keyword evidence="1" id="KW-0812">Transmembrane</keyword>
<reference evidence="4 5" key="1">
    <citation type="submission" date="2023-05" db="EMBL/GenBank/DDBJ databases">
        <authorList>
            <person name="Guo Y."/>
        </authorList>
    </citation>
    <scope>NUCLEOTIDE SEQUENCE [LARGE SCALE GENOMIC DNA]</scope>
    <source>
        <strain evidence="4 5">GR2756</strain>
    </source>
</reference>
<keyword evidence="1" id="KW-0472">Membrane</keyword>
<accession>A0ABU3QC54</accession>
<feature type="transmembrane region" description="Helical" evidence="1">
    <location>
        <begin position="181"/>
        <end position="201"/>
    </location>
</feature>
<name>A0ABU3QC54_9SPHN</name>
<evidence type="ECO:0000313" key="5">
    <source>
        <dbReference type="Proteomes" id="UP001259572"/>
    </source>
</evidence>
<feature type="chain" id="PRO_5046393202" evidence="2">
    <location>
        <begin position="18"/>
        <end position="262"/>
    </location>
</feature>
<evidence type="ECO:0000256" key="1">
    <source>
        <dbReference type="SAM" id="Phobius"/>
    </source>
</evidence>
<dbReference type="RefSeq" id="WP_315728620.1">
    <property type="nucleotide sequence ID" value="NZ_JAVUPU010000015.1"/>
</dbReference>
<comment type="caution">
    <text evidence="4">The sequence shown here is derived from an EMBL/GenBank/DDBJ whole genome shotgun (WGS) entry which is preliminary data.</text>
</comment>
<evidence type="ECO:0000256" key="2">
    <source>
        <dbReference type="SAM" id="SignalP"/>
    </source>
</evidence>
<keyword evidence="1" id="KW-1133">Transmembrane helix</keyword>
<gene>
    <name evidence="4" type="ORF">RQX22_18670</name>
</gene>